<comment type="subcellular location">
    <subcellularLocation>
        <location evidence="1">Cell outer membrane</location>
    </subcellularLocation>
</comment>
<evidence type="ECO:0000256" key="6">
    <source>
        <dbReference type="SAM" id="SignalP"/>
    </source>
</evidence>
<dbReference type="EMBL" id="JADIMC010000038">
    <property type="protein sequence ID" value="MBO8476008.1"/>
    <property type="molecule type" value="Genomic_DNA"/>
</dbReference>
<sequence>MMKTRYLLTVLSGVALLSAATSCNDWLKEEAPGTTNLNDFFTSGTTAIQTANACYTPLAWEYNTTYFPEWFIGDVASDDALKGGQNTTDMADAYDIENFKTNPNNGLLLDFYRAQYQGIARCNLALQQVPAVEPDETMTQERKDCLLGEVHFMRAYYYFRLVRIFGGVPYVDFVIDSSNEWQQPRATADEVYQKIIDDLLIAEPLLWNKSKYADEDLGRVTKGAAQAMLLKVYLYMHDYENAYKWGKTFMEQQYNTGEYSLCLNYPDNFTLAGENGPESVFEIQYMEDPTSDYGEGFGFTRGTFTTVLTRSRALSLQGVEGWGFNHPTQDLYDEFEQGDPRRDWTIYAPTAEEIASNPEYTYLGSYYSNFKTAFYENGAYYILTHATRSPLNYRLIRLSDVMLMYAEAAVHQSDTGTATAMLNNVRSRVGMPAYGSYQVQSDWEMPADGDGSDLLRAICHERRVELAMEGHRWFDLCRWGIVYDVMDKDKGSYGSHESAEARAEMASFIEGKNELFPIPAEEINLNPMEQNPGY</sequence>
<evidence type="ECO:0000313" key="9">
    <source>
        <dbReference type="EMBL" id="MBO8476008.1"/>
    </source>
</evidence>
<evidence type="ECO:0000313" key="10">
    <source>
        <dbReference type="Proteomes" id="UP000823598"/>
    </source>
</evidence>
<feature type="signal peptide" evidence="6">
    <location>
        <begin position="1"/>
        <end position="19"/>
    </location>
</feature>
<dbReference type="AlphaFoldDB" id="A0A9D9IQY4"/>
<evidence type="ECO:0000256" key="4">
    <source>
        <dbReference type="ARBA" id="ARBA00023136"/>
    </source>
</evidence>
<keyword evidence="3 6" id="KW-0732">Signal</keyword>
<evidence type="ECO:0000256" key="1">
    <source>
        <dbReference type="ARBA" id="ARBA00004442"/>
    </source>
</evidence>
<name>A0A9D9IQY4_9BACT</name>
<keyword evidence="5" id="KW-0998">Cell outer membrane</keyword>
<feature type="chain" id="PRO_5038899269" evidence="6">
    <location>
        <begin position="20"/>
        <end position="534"/>
    </location>
</feature>
<dbReference type="PROSITE" id="PS51257">
    <property type="entry name" value="PROKAR_LIPOPROTEIN"/>
    <property type="match status" value="1"/>
</dbReference>
<evidence type="ECO:0000256" key="3">
    <source>
        <dbReference type="ARBA" id="ARBA00022729"/>
    </source>
</evidence>
<organism evidence="9 10">
    <name type="scientific">Candidatus Limisoma faecipullorum</name>
    <dbReference type="NCBI Taxonomy" id="2840854"/>
    <lineage>
        <taxon>Bacteria</taxon>
        <taxon>Pseudomonadati</taxon>
        <taxon>Bacteroidota</taxon>
        <taxon>Bacteroidia</taxon>
        <taxon>Bacteroidales</taxon>
        <taxon>Candidatus Limisoma</taxon>
    </lineage>
</organism>
<dbReference type="Pfam" id="PF07980">
    <property type="entry name" value="SusD_RagB"/>
    <property type="match status" value="1"/>
</dbReference>
<feature type="domain" description="SusD-like N-terminal" evidence="8">
    <location>
        <begin position="74"/>
        <end position="234"/>
    </location>
</feature>
<dbReference type="GO" id="GO:0009279">
    <property type="term" value="C:cell outer membrane"/>
    <property type="evidence" value="ECO:0007669"/>
    <property type="project" value="UniProtKB-SubCell"/>
</dbReference>
<dbReference type="Proteomes" id="UP000823598">
    <property type="component" value="Unassembled WGS sequence"/>
</dbReference>
<comment type="similarity">
    <text evidence="2">Belongs to the SusD family.</text>
</comment>
<gene>
    <name evidence="9" type="ORF">IAB88_03330</name>
</gene>
<dbReference type="Pfam" id="PF14322">
    <property type="entry name" value="SusD-like_3"/>
    <property type="match status" value="1"/>
</dbReference>
<reference evidence="9" key="1">
    <citation type="submission" date="2020-10" db="EMBL/GenBank/DDBJ databases">
        <authorList>
            <person name="Gilroy R."/>
        </authorList>
    </citation>
    <scope>NUCLEOTIDE SEQUENCE</scope>
    <source>
        <strain evidence="9">6919</strain>
    </source>
</reference>
<feature type="domain" description="RagB/SusD" evidence="7">
    <location>
        <begin position="278"/>
        <end position="534"/>
    </location>
</feature>
<keyword evidence="4" id="KW-0472">Membrane</keyword>
<dbReference type="InterPro" id="IPR012944">
    <property type="entry name" value="SusD_RagB_dom"/>
</dbReference>
<evidence type="ECO:0000256" key="5">
    <source>
        <dbReference type="ARBA" id="ARBA00023237"/>
    </source>
</evidence>
<evidence type="ECO:0000259" key="8">
    <source>
        <dbReference type="Pfam" id="PF14322"/>
    </source>
</evidence>
<dbReference type="CDD" id="cd08977">
    <property type="entry name" value="SusD"/>
    <property type="match status" value="1"/>
</dbReference>
<proteinExistence type="inferred from homology"/>
<protein>
    <submittedName>
        <fullName evidence="9">RagB/SusD family nutrient uptake outer membrane protein</fullName>
    </submittedName>
</protein>
<accession>A0A9D9IQY4</accession>
<evidence type="ECO:0000256" key="2">
    <source>
        <dbReference type="ARBA" id="ARBA00006275"/>
    </source>
</evidence>
<dbReference type="InterPro" id="IPR033985">
    <property type="entry name" value="SusD-like_N"/>
</dbReference>
<dbReference type="SUPFAM" id="SSF48452">
    <property type="entry name" value="TPR-like"/>
    <property type="match status" value="1"/>
</dbReference>
<reference evidence="9" key="2">
    <citation type="journal article" date="2021" name="PeerJ">
        <title>Extensive microbial diversity within the chicken gut microbiome revealed by metagenomics and culture.</title>
        <authorList>
            <person name="Gilroy R."/>
            <person name="Ravi A."/>
            <person name="Getino M."/>
            <person name="Pursley I."/>
            <person name="Horton D.L."/>
            <person name="Alikhan N.F."/>
            <person name="Baker D."/>
            <person name="Gharbi K."/>
            <person name="Hall N."/>
            <person name="Watson M."/>
            <person name="Adriaenssens E.M."/>
            <person name="Foster-Nyarko E."/>
            <person name="Jarju S."/>
            <person name="Secka A."/>
            <person name="Antonio M."/>
            <person name="Oren A."/>
            <person name="Chaudhuri R.R."/>
            <person name="La Ragione R."/>
            <person name="Hildebrand F."/>
            <person name="Pallen M.J."/>
        </authorList>
    </citation>
    <scope>NUCLEOTIDE SEQUENCE</scope>
    <source>
        <strain evidence="9">6919</strain>
    </source>
</reference>
<comment type="caution">
    <text evidence="9">The sequence shown here is derived from an EMBL/GenBank/DDBJ whole genome shotgun (WGS) entry which is preliminary data.</text>
</comment>
<dbReference type="Gene3D" id="1.25.40.390">
    <property type="match status" value="1"/>
</dbReference>
<dbReference type="InterPro" id="IPR011990">
    <property type="entry name" value="TPR-like_helical_dom_sf"/>
</dbReference>
<evidence type="ECO:0000259" key="7">
    <source>
        <dbReference type="Pfam" id="PF07980"/>
    </source>
</evidence>